<evidence type="ECO:0000256" key="7">
    <source>
        <dbReference type="ARBA" id="ARBA00048270"/>
    </source>
</evidence>
<comment type="similarity">
    <text evidence="8">Belongs to the class-I aminoacyl-tRNA synthetase family.</text>
</comment>
<dbReference type="InterPro" id="IPR014729">
    <property type="entry name" value="Rossmann-like_a/b/a_fold"/>
</dbReference>
<dbReference type="GO" id="GO:0005829">
    <property type="term" value="C:cytosol"/>
    <property type="evidence" value="ECO:0007669"/>
    <property type="project" value="TreeGrafter"/>
</dbReference>
<gene>
    <name evidence="13" type="ORF">TrCOL_g4004</name>
</gene>
<evidence type="ECO:0000256" key="9">
    <source>
        <dbReference type="SAM" id="MobiDB-lite"/>
    </source>
</evidence>
<dbReference type="PANTHER" id="PTHR43097">
    <property type="entry name" value="GLUTAMINE-TRNA LIGASE"/>
    <property type="match status" value="1"/>
</dbReference>
<dbReference type="EC" id="6.1.1.18" evidence="1"/>
<dbReference type="EMBL" id="BRYA01000240">
    <property type="protein sequence ID" value="GMI45235.1"/>
    <property type="molecule type" value="Genomic_DNA"/>
</dbReference>
<keyword evidence="3 8" id="KW-0547">Nucleotide-binding</keyword>
<dbReference type="PANTHER" id="PTHR43097:SF4">
    <property type="entry name" value="GLUTAMINE--TRNA LIGASE"/>
    <property type="match status" value="1"/>
</dbReference>
<evidence type="ECO:0000256" key="1">
    <source>
        <dbReference type="ARBA" id="ARBA00012836"/>
    </source>
</evidence>
<dbReference type="Pfam" id="PF03950">
    <property type="entry name" value="tRNA-synt_1c_C"/>
    <property type="match status" value="1"/>
</dbReference>
<feature type="region of interest" description="Disordered" evidence="9">
    <location>
        <begin position="620"/>
        <end position="663"/>
    </location>
</feature>
<dbReference type="InterPro" id="IPR001412">
    <property type="entry name" value="aa-tRNA-synth_I_CS"/>
</dbReference>
<dbReference type="InterPro" id="IPR020056">
    <property type="entry name" value="Rbsml_bL25/Gln-tRNA_synth_N"/>
</dbReference>
<dbReference type="InterPro" id="IPR020059">
    <property type="entry name" value="Glu/Gln-tRNA-synth_Ib_codon-bd"/>
</dbReference>
<keyword evidence="6 8" id="KW-0030">Aminoacyl-tRNA synthetase</keyword>
<reference evidence="14" key="1">
    <citation type="journal article" date="2023" name="Commun. Biol.">
        <title>Genome analysis of Parmales, the sister group of diatoms, reveals the evolutionary specialization of diatoms from phago-mixotrophs to photoautotrophs.</title>
        <authorList>
            <person name="Ban H."/>
            <person name="Sato S."/>
            <person name="Yoshikawa S."/>
            <person name="Yamada K."/>
            <person name="Nakamura Y."/>
            <person name="Ichinomiya M."/>
            <person name="Sato N."/>
            <person name="Blanc-Mathieu R."/>
            <person name="Endo H."/>
            <person name="Kuwata A."/>
            <person name="Ogata H."/>
        </authorList>
    </citation>
    <scope>NUCLEOTIDE SEQUENCE [LARGE SCALE GENOMIC DNA]</scope>
</reference>
<dbReference type="FunFam" id="3.40.50.620:FF:000037">
    <property type="entry name" value="Glutamine--tRNA ligase cytoplasmic"/>
    <property type="match status" value="1"/>
</dbReference>
<feature type="compositionally biased region" description="Low complexity" evidence="9">
    <location>
        <begin position="589"/>
        <end position="599"/>
    </location>
</feature>
<accession>A0A9W7LBN1</accession>
<dbReference type="GO" id="GO:0005524">
    <property type="term" value="F:ATP binding"/>
    <property type="evidence" value="ECO:0007669"/>
    <property type="project" value="UniProtKB-KW"/>
</dbReference>
<dbReference type="PROSITE" id="PS00178">
    <property type="entry name" value="AA_TRNA_LIGASE_I"/>
    <property type="match status" value="1"/>
</dbReference>
<feature type="domain" description="tRNA synthetases class I (E and Q) anti-codon binding" evidence="12">
    <location>
        <begin position="466"/>
        <end position="544"/>
    </location>
</feature>
<evidence type="ECO:0000313" key="13">
    <source>
        <dbReference type="EMBL" id="GMI45235.1"/>
    </source>
</evidence>
<evidence type="ECO:0000256" key="5">
    <source>
        <dbReference type="ARBA" id="ARBA00022917"/>
    </source>
</evidence>
<evidence type="ECO:0000256" key="4">
    <source>
        <dbReference type="ARBA" id="ARBA00022840"/>
    </source>
</evidence>
<proteinExistence type="inferred from homology"/>
<dbReference type="InterPro" id="IPR050132">
    <property type="entry name" value="Gln/Glu-tRNA_Ligase"/>
</dbReference>
<feature type="region of interest" description="Disordered" evidence="9">
    <location>
        <begin position="574"/>
        <end position="599"/>
    </location>
</feature>
<dbReference type="InterPro" id="IPR011035">
    <property type="entry name" value="Ribosomal_bL25/Gln-tRNA_synth"/>
</dbReference>
<sequence>MTDALAARDLEWALNTPELEEEHKKINAGIVRTRFPPEPNGYLHIGHAKSMNMNFSLAFKKLGVPAESRRTVFRYDDTNPEAESKEYIDSLKKDLDWLGWKPEKTTFSSDNFDFLESCAERLIKAGKAYVCFLASSEVEAQRECCKKRLNAISKGLDPDKEVGDAGGLYPGRYRDTGVEENLKLWNRMKKGFYKQGECSLRMKMDLTSANPNMHDLMAYRIKYSAHPHAGPGRCVYPSYDFTHCICDSFERIDYSICTLEFETRREPYFWLLKELDMYRPKVYEMSRLNIEYTVLSKRRLLKLVEKTVRGWDDPRMPTISGLRRRGYTAECLNAFCDDVGATRNSNLVEVGRLQQHARVALADKARRCMGVLTPVKVVCKGVAKSMLKVPDYPQAPEMGEHDVEFTPTFYVDKRDVRAEADSNFFGFAPGHLVGIKYANIKVVVDSVGPDGVECHVVEEGKPKSYVTWVGEGGLRCEVREYGNLFTVPEPSSDWESEVNPDSEVVFAQAMVDPSVSELCDSKGLDKWTSNVSFQFERIGYFVVDDDTTWVHGQGKGNIVFNSIVGLKEDKAKLAGEGKGKGKGGGGKSSGDAQRAKQAAAKARLEIPLKELFAKDPEWKGLYSKYDDDGIPTHDKEGEELKKSQVKKLKKEYEKHKKALDKKK</sequence>
<keyword evidence="4 8" id="KW-0067">ATP-binding</keyword>
<evidence type="ECO:0000256" key="8">
    <source>
        <dbReference type="RuleBase" id="RU363037"/>
    </source>
</evidence>
<dbReference type="Gene3D" id="2.40.240.10">
    <property type="entry name" value="Ribosomal Protein L25, Chain P"/>
    <property type="match status" value="2"/>
</dbReference>
<organism evidence="13 14">
    <name type="scientific">Triparma columacea</name>
    <dbReference type="NCBI Taxonomy" id="722753"/>
    <lineage>
        <taxon>Eukaryota</taxon>
        <taxon>Sar</taxon>
        <taxon>Stramenopiles</taxon>
        <taxon>Ochrophyta</taxon>
        <taxon>Bolidophyceae</taxon>
        <taxon>Parmales</taxon>
        <taxon>Triparmaceae</taxon>
        <taxon>Triparma</taxon>
    </lineage>
</organism>
<dbReference type="Pfam" id="PF00749">
    <property type="entry name" value="tRNA-synt_1c"/>
    <property type="match status" value="1"/>
</dbReference>
<feature type="compositionally biased region" description="Basic and acidic residues" evidence="9">
    <location>
        <begin position="620"/>
        <end position="642"/>
    </location>
</feature>
<evidence type="ECO:0000256" key="6">
    <source>
        <dbReference type="ARBA" id="ARBA00023146"/>
    </source>
</evidence>
<evidence type="ECO:0000256" key="2">
    <source>
        <dbReference type="ARBA" id="ARBA00022598"/>
    </source>
</evidence>
<evidence type="ECO:0000256" key="3">
    <source>
        <dbReference type="ARBA" id="ARBA00022741"/>
    </source>
</evidence>
<keyword evidence="2 8" id="KW-0436">Ligase</keyword>
<evidence type="ECO:0000259" key="10">
    <source>
        <dbReference type="Pfam" id="PF00749"/>
    </source>
</evidence>
<dbReference type="SUPFAM" id="SSF50715">
    <property type="entry name" value="Ribosomal protein L25-like"/>
    <property type="match status" value="1"/>
</dbReference>
<keyword evidence="14" id="KW-1185">Reference proteome</keyword>
<dbReference type="GO" id="GO:0004819">
    <property type="term" value="F:glutamine-tRNA ligase activity"/>
    <property type="evidence" value="ECO:0007669"/>
    <property type="project" value="UniProtKB-EC"/>
</dbReference>
<comment type="caution">
    <text evidence="13">The sequence shown here is derived from an EMBL/GenBank/DDBJ whole genome shotgun (WGS) entry which is preliminary data.</text>
</comment>
<comment type="catalytic activity">
    <reaction evidence="7">
        <text>tRNA(Gln) + L-glutamine + ATP = L-glutaminyl-tRNA(Gln) + AMP + diphosphate</text>
        <dbReference type="Rhea" id="RHEA:20121"/>
        <dbReference type="Rhea" id="RHEA-COMP:9662"/>
        <dbReference type="Rhea" id="RHEA-COMP:9681"/>
        <dbReference type="ChEBI" id="CHEBI:30616"/>
        <dbReference type="ChEBI" id="CHEBI:33019"/>
        <dbReference type="ChEBI" id="CHEBI:58359"/>
        <dbReference type="ChEBI" id="CHEBI:78442"/>
        <dbReference type="ChEBI" id="CHEBI:78521"/>
        <dbReference type="ChEBI" id="CHEBI:456215"/>
        <dbReference type="EC" id="6.1.1.18"/>
    </reaction>
</comment>
<dbReference type="SUPFAM" id="SSF52374">
    <property type="entry name" value="Nucleotidylyl transferase"/>
    <property type="match status" value="1"/>
</dbReference>
<evidence type="ECO:0000259" key="11">
    <source>
        <dbReference type="Pfam" id="PF03950"/>
    </source>
</evidence>
<evidence type="ECO:0000259" key="12">
    <source>
        <dbReference type="Pfam" id="PF20974"/>
    </source>
</evidence>
<feature type="domain" description="Glutamyl/glutaminyl-tRNA synthetase class Ib catalytic" evidence="10">
    <location>
        <begin position="31"/>
        <end position="350"/>
    </location>
</feature>
<dbReference type="InterPro" id="IPR020058">
    <property type="entry name" value="Glu/Gln-tRNA-synth_Ib_cat-dom"/>
</dbReference>
<dbReference type="InterPro" id="IPR049437">
    <property type="entry name" value="tRNA-synt_1c_C2"/>
</dbReference>
<name>A0A9W7LBN1_9STRA</name>
<dbReference type="NCBIfam" id="TIGR00440">
    <property type="entry name" value="glnS"/>
    <property type="match status" value="1"/>
</dbReference>
<evidence type="ECO:0000313" key="14">
    <source>
        <dbReference type="Proteomes" id="UP001165065"/>
    </source>
</evidence>
<feature type="compositionally biased region" description="Basic residues" evidence="9">
    <location>
        <begin position="643"/>
        <end position="663"/>
    </location>
</feature>
<dbReference type="AlphaFoldDB" id="A0A9W7LBN1"/>
<dbReference type="InterPro" id="IPR004514">
    <property type="entry name" value="Gln-tRNA-synth"/>
</dbReference>
<dbReference type="Gene3D" id="3.40.50.620">
    <property type="entry name" value="HUPs"/>
    <property type="match status" value="1"/>
</dbReference>
<dbReference type="OrthoDB" id="10250478at2759"/>
<keyword evidence="5 8" id="KW-0648">Protein biosynthesis</keyword>
<protein>
    <recommendedName>
        <fullName evidence="1">glutamine--tRNA ligase</fullName>
        <ecNumber evidence="1">6.1.1.18</ecNumber>
    </recommendedName>
</protein>
<feature type="domain" description="Glutamyl/glutaminyl-tRNA synthetase class Ib anti-codon binding" evidence="11">
    <location>
        <begin position="365"/>
        <end position="442"/>
    </location>
</feature>
<dbReference type="GO" id="GO:0006425">
    <property type="term" value="P:glutaminyl-tRNA aminoacylation"/>
    <property type="evidence" value="ECO:0007669"/>
    <property type="project" value="InterPro"/>
</dbReference>
<dbReference type="Proteomes" id="UP001165065">
    <property type="component" value="Unassembled WGS sequence"/>
</dbReference>
<dbReference type="Pfam" id="PF20974">
    <property type="entry name" value="tRNA-synt_1c_C2"/>
    <property type="match status" value="1"/>
</dbReference>